<dbReference type="Proteomes" id="UP000242715">
    <property type="component" value="Unassembled WGS sequence"/>
</dbReference>
<feature type="region of interest" description="Disordered" evidence="1">
    <location>
        <begin position="39"/>
        <end position="67"/>
    </location>
</feature>
<protein>
    <submittedName>
        <fullName evidence="2">Uncharacterized protein</fullName>
    </submittedName>
</protein>
<proteinExistence type="predicted"/>
<evidence type="ECO:0000256" key="1">
    <source>
        <dbReference type="SAM" id="MobiDB-lite"/>
    </source>
</evidence>
<sequence length="67" mass="7224">MTGVLSTRVVSSEHLGPRNVMNLKVKLESLQTELYQMQNVNKDDAPRSRQPGQAPRPAGPGAPPVCA</sequence>
<dbReference type="AlphaFoldDB" id="A0A2Z6MT33"/>
<feature type="compositionally biased region" description="Pro residues" evidence="1">
    <location>
        <begin position="57"/>
        <end position="67"/>
    </location>
</feature>
<keyword evidence="3" id="KW-1185">Reference proteome</keyword>
<name>A0A2Z6MT33_TRISU</name>
<dbReference type="OrthoDB" id="10498751at2759"/>
<dbReference type="EMBL" id="DF973583">
    <property type="protein sequence ID" value="GAU35276.1"/>
    <property type="molecule type" value="Genomic_DNA"/>
</dbReference>
<evidence type="ECO:0000313" key="2">
    <source>
        <dbReference type="EMBL" id="GAU35276.1"/>
    </source>
</evidence>
<reference evidence="3" key="1">
    <citation type="journal article" date="2017" name="Front. Plant Sci.">
        <title>Climate Clever Clovers: New Paradigm to Reduce the Environmental Footprint of Ruminants by Breeding Low Methanogenic Forages Utilizing Haplotype Variation.</title>
        <authorList>
            <person name="Kaur P."/>
            <person name="Appels R."/>
            <person name="Bayer P.E."/>
            <person name="Keeble-Gagnere G."/>
            <person name="Wang J."/>
            <person name="Hirakawa H."/>
            <person name="Shirasawa K."/>
            <person name="Vercoe P."/>
            <person name="Stefanova K."/>
            <person name="Durmic Z."/>
            <person name="Nichols P."/>
            <person name="Revell C."/>
            <person name="Isobe S.N."/>
            <person name="Edwards D."/>
            <person name="Erskine W."/>
        </authorList>
    </citation>
    <scope>NUCLEOTIDE SEQUENCE [LARGE SCALE GENOMIC DNA]</scope>
    <source>
        <strain evidence="3">cv. Daliak</strain>
    </source>
</reference>
<evidence type="ECO:0000313" key="3">
    <source>
        <dbReference type="Proteomes" id="UP000242715"/>
    </source>
</evidence>
<organism evidence="2 3">
    <name type="scientific">Trifolium subterraneum</name>
    <name type="common">Subterranean clover</name>
    <dbReference type="NCBI Taxonomy" id="3900"/>
    <lineage>
        <taxon>Eukaryota</taxon>
        <taxon>Viridiplantae</taxon>
        <taxon>Streptophyta</taxon>
        <taxon>Embryophyta</taxon>
        <taxon>Tracheophyta</taxon>
        <taxon>Spermatophyta</taxon>
        <taxon>Magnoliopsida</taxon>
        <taxon>eudicotyledons</taxon>
        <taxon>Gunneridae</taxon>
        <taxon>Pentapetalae</taxon>
        <taxon>rosids</taxon>
        <taxon>fabids</taxon>
        <taxon>Fabales</taxon>
        <taxon>Fabaceae</taxon>
        <taxon>Papilionoideae</taxon>
        <taxon>50 kb inversion clade</taxon>
        <taxon>NPAAA clade</taxon>
        <taxon>Hologalegina</taxon>
        <taxon>IRL clade</taxon>
        <taxon>Trifolieae</taxon>
        <taxon>Trifolium</taxon>
    </lineage>
</organism>
<gene>
    <name evidence="2" type="ORF">TSUD_274780</name>
</gene>
<accession>A0A2Z6MT33</accession>